<sequence length="219" mass="24609">MNKLSILVAILALSSLGISKPKSKKTIFIDGLDTASYSTIVVDRGQVNDRDFSTLKVNFGFQFIRYDDLAYLTIGFGKSGFYDAVKDWSSKRPFQFNYQGATVGLGLFPSYLLDVEVMHWFYAAGKSTETITGRENPVAAVEDYIKKYDYDVKDTSIYIGYRFRPQVRFIIGAGFRSLSWDAKTYRQDQEISVPGDEVTTGSDSDMYLLIGVKGSSLME</sequence>
<accession>A0A1Y6C768</accession>
<name>A0A1Y6C768_9BACT</name>
<keyword evidence="2" id="KW-1185">Reference proteome</keyword>
<organism evidence="1 2">
    <name type="scientific">Pseudobacteriovorax antillogorgiicola</name>
    <dbReference type="NCBI Taxonomy" id="1513793"/>
    <lineage>
        <taxon>Bacteria</taxon>
        <taxon>Pseudomonadati</taxon>
        <taxon>Bdellovibrionota</taxon>
        <taxon>Oligoflexia</taxon>
        <taxon>Oligoflexales</taxon>
        <taxon>Pseudobacteriovoracaceae</taxon>
        <taxon>Pseudobacteriovorax</taxon>
    </lineage>
</organism>
<evidence type="ECO:0000313" key="1">
    <source>
        <dbReference type="EMBL" id="SMF47613.1"/>
    </source>
</evidence>
<dbReference type="STRING" id="1513793.SAMN06296036_114152"/>
<protein>
    <submittedName>
        <fullName evidence="1">Uncharacterized protein</fullName>
    </submittedName>
</protein>
<dbReference type="AlphaFoldDB" id="A0A1Y6C768"/>
<dbReference type="RefSeq" id="WP_132321325.1">
    <property type="nucleotide sequence ID" value="NZ_FWZT01000014.1"/>
</dbReference>
<gene>
    <name evidence="1" type="ORF">SAMN06296036_114152</name>
</gene>
<evidence type="ECO:0000313" key="2">
    <source>
        <dbReference type="Proteomes" id="UP000192907"/>
    </source>
</evidence>
<reference evidence="2" key="1">
    <citation type="submission" date="2017-04" db="EMBL/GenBank/DDBJ databases">
        <authorList>
            <person name="Varghese N."/>
            <person name="Submissions S."/>
        </authorList>
    </citation>
    <scope>NUCLEOTIDE SEQUENCE [LARGE SCALE GENOMIC DNA]</scope>
    <source>
        <strain evidence="2">RKEM611</strain>
    </source>
</reference>
<dbReference type="Proteomes" id="UP000192907">
    <property type="component" value="Unassembled WGS sequence"/>
</dbReference>
<proteinExistence type="predicted"/>
<dbReference type="EMBL" id="FWZT01000014">
    <property type="protein sequence ID" value="SMF47613.1"/>
    <property type="molecule type" value="Genomic_DNA"/>
</dbReference>